<gene>
    <name evidence="6" type="ORF">VIBNISOn1_1810004</name>
</gene>
<dbReference type="SMART" id="SM00091">
    <property type="entry name" value="PAS"/>
    <property type="match status" value="1"/>
</dbReference>
<evidence type="ECO:0000259" key="4">
    <source>
        <dbReference type="PROSITE" id="PS50112"/>
    </source>
</evidence>
<dbReference type="CDD" id="cd00130">
    <property type="entry name" value="PAS"/>
    <property type="match status" value="1"/>
</dbReference>
<feature type="domain" description="PAS" evidence="4">
    <location>
        <begin position="189"/>
        <end position="259"/>
    </location>
</feature>
<dbReference type="Pfam" id="PF00990">
    <property type="entry name" value="GGDEF"/>
    <property type="match status" value="1"/>
</dbReference>
<dbReference type="EC" id="2.7.7.65" evidence="2"/>
<evidence type="ECO:0000259" key="5">
    <source>
        <dbReference type="PROSITE" id="PS50887"/>
    </source>
</evidence>
<comment type="cofactor">
    <cofactor evidence="1">
        <name>Mg(2+)</name>
        <dbReference type="ChEBI" id="CHEBI:18420"/>
    </cofactor>
</comment>
<reference evidence="6 7" key="1">
    <citation type="journal article" date="2013" name="ISME J.">
        <title>Comparative genomics of pathogenic lineages of Vibrio nigripulchritudo identifies virulence-associated traits.</title>
        <authorList>
            <person name="Goudenege D."/>
            <person name="Labreuche Y."/>
            <person name="Krin E."/>
            <person name="Ansquer D."/>
            <person name="Mangenot S."/>
            <person name="Calteau A."/>
            <person name="Medigue C."/>
            <person name="Mazel D."/>
            <person name="Polz M.F."/>
            <person name="Le Roux F."/>
        </authorList>
    </citation>
    <scope>NUCLEOTIDE SEQUENCE [LARGE SCALE GENOMIC DNA]</scope>
    <source>
        <strain evidence="6 7">SOn1</strain>
    </source>
</reference>
<proteinExistence type="predicted"/>
<dbReference type="Pfam" id="PF13426">
    <property type="entry name" value="PAS_9"/>
    <property type="match status" value="1"/>
</dbReference>
<dbReference type="InterPro" id="IPR000014">
    <property type="entry name" value="PAS"/>
</dbReference>
<dbReference type="InterPro" id="IPR029787">
    <property type="entry name" value="Nucleotide_cyclase"/>
</dbReference>
<dbReference type="Proteomes" id="UP000018211">
    <property type="component" value="Unassembled WGS sequence"/>
</dbReference>
<organism evidence="6 7">
    <name type="scientific">Vibrio nigripulchritudo SOn1</name>
    <dbReference type="NCBI Taxonomy" id="1238450"/>
    <lineage>
        <taxon>Bacteria</taxon>
        <taxon>Pseudomonadati</taxon>
        <taxon>Pseudomonadota</taxon>
        <taxon>Gammaproteobacteria</taxon>
        <taxon>Vibrionales</taxon>
        <taxon>Vibrionaceae</taxon>
        <taxon>Vibrio</taxon>
    </lineage>
</organism>
<dbReference type="Gene3D" id="3.30.450.20">
    <property type="entry name" value="PAS domain"/>
    <property type="match status" value="1"/>
</dbReference>
<dbReference type="SUPFAM" id="SSF55785">
    <property type="entry name" value="PYP-like sensor domain (PAS domain)"/>
    <property type="match status" value="1"/>
</dbReference>
<evidence type="ECO:0000256" key="3">
    <source>
        <dbReference type="ARBA" id="ARBA00034247"/>
    </source>
</evidence>
<name>A0AAV2VP97_9VIBR</name>
<sequence length="488" mass="55527">MHRLLKRQLRKAFPDGVPEEGDTLDAKQLQKFIELVNQGYQSMAEQLTITERSLDLSCTELTKRNNTLSLILDALPDMSFWIDKEGLVRDIRPGNFPSSFISSEENFKELEEVSIVKSSPELANFLKSYQTKDKYVAELNLYANQTQYQVKARLTAISHNRWLLVLRDISLSKQLEMLQKQRLEQIQKAQKQLQGLVNAAPMGIVICNPNQEIIMVNQYISHVFDKPKREFLGLNPSELVSSKHHLTLQANINDVLQNQEEEYNRRLDIVLTLPSDEYMQAEIALSTLMFEDQLLLIMSISDISERKQLEKQLRILAATDPLTGAYNRRSFNDFTERAIGTCQHMKSPLSLIILDIDFFKKINDTYGHAAGDEVLISVVEKISEVTRDTDILGRLGGEEFAVALPNATLELANDVAERIREGIENMVVTNGTQNIRLTVSLGVVTLTDSMLNNPLEMAINSADEYLYFAKEHGRNRVINSEQYSKLTS</sequence>
<evidence type="ECO:0000256" key="1">
    <source>
        <dbReference type="ARBA" id="ARBA00001946"/>
    </source>
</evidence>
<dbReference type="InterPro" id="IPR000160">
    <property type="entry name" value="GGDEF_dom"/>
</dbReference>
<dbReference type="FunFam" id="3.30.70.270:FF:000001">
    <property type="entry name" value="Diguanylate cyclase domain protein"/>
    <property type="match status" value="1"/>
</dbReference>
<dbReference type="SUPFAM" id="SSF55073">
    <property type="entry name" value="Nucleotide cyclase"/>
    <property type="match status" value="1"/>
</dbReference>
<dbReference type="PROSITE" id="PS50112">
    <property type="entry name" value="PAS"/>
    <property type="match status" value="1"/>
</dbReference>
<evidence type="ECO:0000313" key="7">
    <source>
        <dbReference type="Proteomes" id="UP000018211"/>
    </source>
</evidence>
<dbReference type="PROSITE" id="PS50887">
    <property type="entry name" value="GGDEF"/>
    <property type="match status" value="1"/>
</dbReference>
<dbReference type="RefSeq" id="WP_022611632.1">
    <property type="nucleotide sequence ID" value="NZ_LK391965.1"/>
</dbReference>
<dbReference type="CDD" id="cd01949">
    <property type="entry name" value="GGDEF"/>
    <property type="match status" value="1"/>
</dbReference>
<comment type="catalytic activity">
    <reaction evidence="3">
        <text>2 GTP = 3',3'-c-di-GMP + 2 diphosphate</text>
        <dbReference type="Rhea" id="RHEA:24898"/>
        <dbReference type="ChEBI" id="CHEBI:33019"/>
        <dbReference type="ChEBI" id="CHEBI:37565"/>
        <dbReference type="ChEBI" id="CHEBI:58805"/>
        <dbReference type="EC" id="2.7.7.65"/>
    </reaction>
</comment>
<evidence type="ECO:0000313" key="6">
    <source>
        <dbReference type="EMBL" id="CCO46545.1"/>
    </source>
</evidence>
<dbReference type="SMART" id="SM00267">
    <property type="entry name" value="GGDEF"/>
    <property type="match status" value="1"/>
</dbReference>
<dbReference type="InterPro" id="IPR035965">
    <property type="entry name" value="PAS-like_dom_sf"/>
</dbReference>
<dbReference type="AlphaFoldDB" id="A0AAV2VP97"/>
<dbReference type="NCBIfam" id="TIGR00254">
    <property type="entry name" value="GGDEF"/>
    <property type="match status" value="1"/>
</dbReference>
<accession>A0AAV2VP97</accession>
<dbReference type="InterPro" id="IPR050469">
    <property type="entry name" value="Diguanylate_Cyclase"/>
</dbReference>
<dbReference type="EMBL" id="CAOF01000092">
    <property type="protein sequence ID" value="CCO46545.1"/>
    <property type="molecule type" value="Genomic_DNA"/>
</dbReference>
<dbReference type="PANTHER" id="PTHR45138">
    <property type="entry name" value="REGULATORY COMPONENTS OF SENSORY TRANSDUCTION SYSTEM"/>
    <property type="match status" value="1"/>
</dbReference>
<protein>
    <recommendedName>
        <fullName evidence="2">diguanylate cyclase</fullName>
        <ecNumber evidence="2">2.7.7.65</ecNumber>
    </recommendedName>
</protein>
<evidence type="ECO:0000256" key="2">
    <source>
        <dbReference type="ARBA" id="ARBA00012528"/>
    </source>
</evidence>
<dbReference type="Gene3D" id="3.30.70.270">
    <property type="match status" value="1"/>
</dbReference>
<dbReference type="PANTHER" id="PTHR45138:SF9">
    <property type="entry name" value="DIGUANYLATE CYCLASE DGCM-RELATED"/>
    <property type="match status" value="1"/>
</dbReference>
<dbReference type="NCBIfam" id="TIGR00229">
    <property type="entry name" value="sensory_box"/>
    <property type="match status" value="1"/>
</dbReference>
<dbReference type="InterPro" id="IPR043128">
    <property type="entry name" value="Rev_trsase/Diguanyl_cyclase"/>
</dbReference>
<comment type="caution">
    <text evidence="6">The sequence shown here is derived from an EMBL/GenBank/DDBJ whole genome shotgun (WGS) entry which is preliminary data.</text>
</comment>
<feature type="domain" description="GGDEF" evidence="5">
    <location>
        <begin position="347"/>
        <end position="482"/>
    </location>
</feature>
<dbReference type="GO" id="GO:0052621">
    <property type="term" value="F:diguanylate cyclase activity"/>
    <property type="evidence" value="ECO:0007669"/>
    <property type="project" value="UniProtKB-EC"/>
</dbReference>